<dbReference type="STRING" id="43989.cce_2277"/>
<name>B1WPQ7_CROS5</name>
<dbReference type="AlphaFoldDB" id="B1WPQ7"/>
<dbReference type="Gene3D" id="3.40.50.2300">
    <property type="match status" value="2"/>
</dbReference>
<gene>
    <name evidence="6" type="ordered locus">cce_2277</name>
</gene>
<dbReference type="CDD" id="cd06268">
    <property type="entry name" value="PBP1_ABC_transporter_LIVBP-like"/>
    <property type="match status" value="1"/>
</dbReference>
<dbReference type="EMBL" id="CP000806">
    <property type="protein sequence ID" value="ACB51627.1"/>
    <property type="molecule type" value="Genomic_DNA"/>
</dbReference>
<feature type="repeat" description="TPR" evidence="3">
    <location>
        <begin position="66"/>
        <end position="99"/>
    </location>
</feature>
<keyword evidence="2" id="KW-0732">Signal</keyword>
<evidence type="ECO:0000313" key="6">
    <source>
        <dbReference type="EMBL" id="ACB51627.1"/>
    </source>
</evidence>
<dbReference type="InterPro" id="IPR011990">
    <property type="entry name" value="TPR-like_helical_dom_sf"/>
</dbReference>
<evidence type="ECO:0000256" key="3">
    <source>
        <dbReference type="PROSITE-ProRule" id="PRU00339"/>
    </source>
</evidence>
<evidence type="ECO:0000313" key="7">
    <source>
        <dbReference type="Proteomes" id="UP000001203"/>
    </source>
</evidence>
<dbReference type="Gene3D" id="1.25.40.10">
    <property type="entry name" value="Tetratricopeptide repeat domain"/>
    <property type="match status" value="1"/>
</dbReference>
<dbReference type="RefSeq" id="WP_009545021.1">
    <property type="nucleotide sequence ID" value="NC_010546.1"/>
</dbReference>
<dbReference type="KEGG" id="cyt:cce_2277"/>
<dbReference type="SUPFAM" id="SSF48452">
    <property type="entry name" value="TPR-like"/>
    <property type="match status" value="1"/>
</dbReference>
<evidence type="ECO:0000256" key="2">
    <source>
        <dbReference type="ARBA" id="ARBA00022729"/>
    </source>
</evidence>
<evidence type="ECO:0000259" key="5">
    <source>
        <dbReference type="Pfam" id="PF13458"/>
    </source>
</evidence>
<protein>
    <recommendedName>
        <fullName evidence="5">Leucine-binding protein domain-containing protein</fullName>
    </recommendedName>
</protein>
<dbReference type="Proteomes" id="UP000001203">
    <property type="component" value="Chromosome circular"/>
</dbReference>
<dbReference type="InterPro" id="IPR051010">
    <property type="entry name" value="BCAA_transport"/>
</dbReference>
<accession>B1WPQ7</accession>
<dbReference type="PANTHER" id="PTHR30483:SF6">
    <property type="entry name" value="PERIPLASMIC BINDING PROTEIN OF ABC TRANSPORTER FOR NATURAL AMINO ACIDS"/>
    <property type="match status" value="1"/>
</dbReference>
<dbReference type="InterPro" id="IPR028081">
    <property type="entry name" value="Leu-bd"/>
</dbReference>
<keyword evidence="3" id="KW-0802">TPR repeat</keyword>
<keyword evidence="7" id="KW-1185">Reference proteome</keyword>
<feature type="transmembrane region" description="Helical" evidence="4">
    <location>
        <begin position="9"/>
        <end position="28"/>
    </location>
</feature>
<dbReference type="eggNOG" id="COG0683">
    <property type="taxonomic scope" value="Bacteria"/>
</dbReference>
<feature type="domain" description="Leucine-binding protein" evidence="5">
    <location>
        <begin position="116"/>
        <end position="437"/>
    </location>
</feature>
<dbReference type="PANTHER" id="PTHR30483">
    <property type="entry name" value="LEUCINE-SPECIFIC-BINDING PROTEIN"/>
    <property type="match status" value="1"/>
</dbReference>
<evidence type="ECO:0000256" key="4">
    <source>
        <dbReference type="SAM" id="Phobius"/>
    </source>
</evidence>
<organism evidence="6 7">
    <name type="scientific">Crocosphaera subtropica (strain ATCC 51142 / BH68)</name>
    <name type="common">Cyanothece sp. (strain ATCC 51142)</name>
    <dbReference type="NCBI Taxonomy" id="43989"/>
    <lineage>
        <taxon>Bacteria</taxon>
        <taxon>Bacillati</taxon>
        <taxon>Cyanobacteriota</taxon>
        <taxon>Cyanophyceae</taxon>
        <taxon>Oscillatoriophycideae</taxon>
        <taxon>Chroococcales</taxon>
        <taxon>Aphanothecaceae</taxon>
        <taxon>Crocosphaera</taxon>
        <taxon>Crocosphaera subtropica</taxon>
    </lineage>
</organism>
<keyword evidence="4" id="KW-0472">Membrane</keyword>
<dbReference type="Pfam" id="PF13458">
    <property type="entry name" value="Peripla_BP_6"/>
    <property type="match status" value="1"/>
</dbReference>
<dbReference type="OrthoDB" id="446586at2"/>
<dbReference type="HOGENOM" id="CLU_038795_0_0_3"/>
<keyword evidence="4" id="KW-0812">Transmembrane</keyword>
<reference evidence="6 7" key="1">
    <citation type="journal article" date="2008" name="Proc. Natl. Acad. Sci. U.S.A.">
        <title>The genome of Cyanothece 51142, a unicellular diazotrophic cyanobacterium important in the marine nitrogen cycle.</title>
        <authorList>
            <person name="Welsh E.A."/>
            <person name="Liberton M."/>
            <person name="Stoeckel J."/>
            <person name="Loh T."/>
            <person name="Elvitigala T."/>
            <person name="Wang C."/>
            <person name="Wollam A."/>
            <person name="Fulton R.S."/>
            <person name="Clifton S.W."/>
            <person name="Jacobs J.M."/>
            <person name="Aurora R."/>
            <person name="Ghosh B.K."/>
            <person name="Sherman L.A."/>
            <person name="Smith R.D."/>
            <person name="Wilson R.K."/>
            <person name="Pakrasi H.B."/>
        </authorList>
    </citation>
    <scope>NUCLEOTIDE SEQUENCE [LARGE SCALE GENOMIC DNA]</scope>
    <source>
        <strain evidence="7">ATCC 51142 / BH68</strain>
    </source>
</reference>
<dbReference type="InterPro" id="IPR019734">
    <property type="entry name" value="TPR_rpt"/>
</dbReference>
<proteinExistence type="inferred from homology"/>
<sequence>MTQKNETPILILSLIITAAIVGGGYWYFIERKDGNLITNNSGDQGQITNNQSSMSTGGELLIASDSTPQKKAGITAFEKGNYSEAIAQFQTSLQLQPNDPETLIYLNNAKAATNNPLKIAVVVPIGGNLNIAKEMLRGVAQVQEKVNERGGTNGQLLQVAIVNDNNNPEIAANVAQKLVQDQSILAVVGHNSSDATLSAGPVYQKGGLVMISPTSDAKKISTLGDYIFRTVPSIRFQGDQLSRYLINTTNKSNVAICFDSSAEYSISLKEEFTSAIFADGGKIIEISCDLANKSLNPLDTVSQAIDQGADSLLLIPTVNNIGAAIDVAQANQNRLLLLGSSALYTFETLKDGQKSVEGMVLAVPWHPEAVEGNSFVTQARQLWGGDVNWRTAAAYDATMAIVEALKQGNSDRQSIQNALSNSNFSVEGAAEAVKFLPSGDRNGGSILITIVPGSKSRTGFDFVPLK</sequence>
<comment type="similarity">
    <text evidence="1">Belongs to the leucine-binding protein family.</text>
</comment>
<dbReference type="InterPro" id="IPR028082">
    <property type="entry name" value="Peripla_BP_I"/>
</dbReference>
<dbReference type="SUPFAM" id="SSF53822">
    <property type="entry name" value="Periplasmic binding protein-like I"/>
    <property type="match status" value="1"/>
</dbReference>
<keyword evidence="4" id="KW-1133">Transmembrane helix</keyword>
<dbReference type="PROSITE" id="PS50005">
    <property type="entry name" value="TPR"/>
    <property type="match status" value="1"/>
</dbReference>
<evidence type="ECO:0000256" key="1">
    <source>
        <dbReference type="ARBA" id="ARBA00010062"/>
    </source>
</evidence>